<accession>A0ABP1E2A2</accession>
<dbReference type="PRINTS" id="PR00080">
    <property type="entry name" value="SDRFAMILY"/>
</dbReference>
<evidence type="ECO:0000313" key="6">
    <source>
        <dbReference type="Proteomes" id="UP001497453"/>
    </source>
</evidence>
<dbReference type="PANTHER" id="PTHR43669:SF12">
    <property type="entry name" value="BLR5618 PROTEIN"/>
    <property type="match status" value="1"/>
</dbReference>
<dbReference type="Gene3D" id="3.40.50.720">
    <property type="entry name" value="NAD(P)-binding Rossmann-like Domain"/>
    <property type="match status" value="1"/>
</dbReference>
<comment type="similarity">
    <text evidence="1 4">Belongs to the short-chain dehydrogenases/reductases (SDR) family.</text>
</comment>
<keyword evidence="3" id="KW-0560">Oxidoreductase</keyword>
<dbReference type="Proteomes" id="UP001497453">
    <property type="component" value="Chromosome 7"/>
</dbReference>
<dbReference type="InterPro" id="IPR036291">
    <property type="entry name" value="NAD(P)-bd_dom_sf"/>
</dbReference>
<sequence>MSDTKVAIITGASSGIGRATAIALSQAGWSIVLFARRMDQLRETRDLCADPSRSLCFEGDVTDEKSVQELFRFTINNLGRLDLLFNNAGMSTPAIPTEDLSLSLFLQVTNVNLVGTFLCTREAFKIFKTQSPTGGRIINNGSIAAHAPRPHALAYTATKHAVTGFTKSIALDGRAFNISCTQIDIGNATTPMAAAQGKGVLQPDGRIVPEATFDPKHVADAIVHIAGLPLEVTVLNFTIMATTMPFVGRG</sequence>
<organism evidence="5 6">
    <name type="scientific">Somion occarium</name>
    <dbReference type="NCBI Taxonomy" id="3059160"/>
    <lineage>
        <taxon>Eukaryota</taxon>
        <taxon>Fungi</taxon>
        <taxon>Dikarya</taxon>
        <taxon>Basidiomycota</taxon>
        <taxon>Agaricomycotina</taxon>
        <taxon>Agaricomycetes</taxon>
        <taxon>Polyporales</taxon>
        <taxon>Cerrenaceae</taxon>
        <taxon>Somion</taxon>
    </lineage>
</organism>
<keyword evidence="6" id="KW-1185">Reference proteome</keyword>
<reference evidence="6" key="1">
    <citation type="submission" date="2024-04" db="EMBL/GenBank/DDBJ databases">
        <authorList>
            <person name="Shaw F."/>
            <person name="Minotto A."/>
        </authorList>
    </citation>
    <scope>NUCLEOTIDE SEQUENCE [LARGE SCALE GENOMIC DNA]</scope>
</reference>
<dbReference type="InterPro" id="IPR002347">
    <property type="entry name" value="SDR_fam"/>
</dbReference>
<dbReference type="EMBL" id="OZ037950">
    <property type="protein sequence ID" value="CAL1713513.1"/>
    <property type="molecule type" value="Genomic_DNA"/>
</dbReference>
<dbReference type="SUPFAM" id="SSF51735">
    <property type="entry name" value="NAD(P)-binding Rossmann-fold domains"/>
    <property type="match status" value="1"/>
</dbReference>
<evidence type="ECO:0000256" key="3">
    <source>
        <dbReference type="ARBA" id="ARBA00023002"/>
    </source>
</evidence>
<evidence type="ECO:0000256" key="1">
    <source>
        <dbReference type="ARBA" id="ARBA00006484"/>
    </source>
</evidence>
<evidence type="ECO:0000256" key="4">
    <source>
        <dbReference type="RuleBase" id="RU000363"/>
    </source>
</evidence>
<dbReference type="PANTHER" id="PTHR43669">
    <property type="entry name" value="5-KETO-D-GLUCONATE 5-REDUCTASE"/>
    <property type="match status" value="1"/>
</dbReference>
<dbReference type="CDD" id="cd05233">
    <property type="entry name" value="SDR_c"/>
    <property type="match status" value="1"/>
</dbReference>
<evidence type="ECO:0008006" key="7">
    <source>
        <dbReference type="Google" id="ProtNLM"/>
    </source>
</evidence>
<name>A0ABP1E2A2_9APHY</name>
<protein>
    <recommendedName>
        <fullName evidence="7">Short-chain dehydrogenase/reductase SDR</fullName>
    </recommendedName>
</protein>
<evidence type="ECO:0000313" key="5">
    <source>
        <dbReference type="EMBL" id="CAL1713513.1"/>
    </source>
</evidence>
<evidence type="ECO:0000256" key="2">
    <source>
        <dbReference type="ARBA" id="ARBA00022857"/>
    </source>
</evidence>
<proteinExistence type="inferred from homology"/>
<dbReference type="PRINTS" id="PR00081">
    <property type="entry name" value="GDHRDH"/>
</dbReference>
<keyword evidence="2" id="KW-0521">NADP</keyword>
<dbReference type="PROSITE" id="PS00061">
    <property type="entry name" value="ADH_SHORT"/>
    <property type="match status" value="1"/>
</dbReference>
<dbReference type="Pfam" id="PF00106">
    <property type="entry name" value="adh_short"/>
    <property type="match status" value="1"/>
</dbReference>
<gene>
    <name evidence="5" type="ORF">GFSPODELE1_LOCUS9343</name>
</gene>
<dbReference type="InterPro" id="IPR020904">
    <property type="entry name" value="Sc_DH/Rdtase_CS"/>
</dbReference>